<reference evidence="1" key="1">
    <citation type="submission" date="2023-04" db="EMBL/GenBank/DDBJ databases">
        <title>Draft Genome sequencing of Naganishia species isolated from polar environments using Oxford Nanopore Technology.</title>
        <authorList>
            <person name="Leo P."/>
            <person name="Venkateswaran K."/>
        </authorList>
    </citation>
    <scope>NUCLEOTIDE SEQUENCE</scope>
    <source>
        <strain evidence="1">MNA-CCFEE 5423</strain>
    </source>
</reference>
<evidence type="ECO:0000313" key="1">
    <source>
        <dbReference type="EMBL" id="KAJ9109367.1"/>
    </source>
</evidence>
<protein>
    <submittedName>
        <fullName evidence="1">Uncharacterized protein</fullName>
    </submittedName>
</protein>
<name>A0ACC2WFQ2_9TREE</name>
<keyword evidence="2" id="KW-1185">Reference proteome</keyword>
<evidence type="ECO:0000313" key="2">
    <source>
        <dbReference type="Proteomes" id="UP001227268"/>
    </source>
</evidence>
<comment type="caution">
    <text evidence="1">The sequence shown here is derived from an EMBL/GenBank/DDBJ whole genome shotgun (WGS) entry which is preliminary data.</text>
</comment>
<proteinExistence type="predicted"/>
<organism evidence="1 2">
    <name type="scientific">Naganishia friedmannii</name>
    <dbReference type="NCBI Taxonomy" id="89922"/>
    <lineage>
        <taxon>Eukaryota</taxon>
        <taxon>Fungi</taxon>
        <taxon>Dikarya</taxon>
        <taxon>Basidiomycota</taxon>
        <taxon>Agaricomycotina</taxon>
        <taxon>Tremellomycetes</taxon>
        <taxon>Filobasidiales</taxon>
        <taxon>Filobasidiaceae</taxon>
        <taxon>Naganishia</taxon>
    </lineage>
</organism>
<accession>A0ACC2WFQ2</accession>
<gene>
    <name evidence="1" type="ORF">QFC21_000697</name>
</gene>
<dbReference type="EMBL" id="JASBWT010000001">
    <property type="protein sequence ID" value="KAJ9109367.1"/>
    <property type="molecule type" value="Genomic_DNA"/>
</dbReference>
<sequence>MQYPSINSVAGSASRNRDAILDALAPLLDEVSGSSSTTDAGGELENQERVLEISSGSGEHVVAMSRRWLAVEFWPSERNEEQLQ</sequence>
<dbReference type="Proteomes" id="UP001227268">
    <property type="component" value="Unassembled WGS sequence"/>
</dbReference>